<reference evidence="2 3" key="1">
    <citation type="submission" date="2015-09" db="EMBL/GenBank/DDBJ databases">
        <authorList>
            <consortium name="Pathogen Informatics"/>
        </authorList>
    </citation>
    <scope>NUCLEOTIDE SEQUENCE [LARGE SCALE GENOMIC DNA]</scope>
    <source>
        <strain evidence="2 3">2789STDY5608850</strain>
    </source>
</reference>
<dbReference type="AlphaFoldDB" id="A0A174LY13"/>
<dbReference type="RefSeq" id="WP_055659990.1">
    <property type="nucleotide sequence ID" value="NZ_CABIXC010000023.1"/>
</dbReference>
<sequence length="126" mass="14727">MFFVFGISQGKKALEYAKTVICAQCGGYGRYQVFMTYSYFSLFFIPIIKWNRHYYVQMSCCSTVYELDQEVGRRLAHGEQPDITEKDLTLVQAGRRVSGWNRKRCENCGYETEEDFEYCPKCGTKL</sequence>
<organism evidence="2 3">
    <name type="scientific">Hungatella hathewayi</name>
    <dbReference type="NCBI Taxonomy" id="154046"/>
    <lineage>
        <taxon>Bacteria</taxon>
        <taxon>Bacillati</taxon>
        <taxon>Bacillota</taxon>
        <taxon>Clostridia</taxon>
        <taxon>Lachnospirales</taxon>
        <taxon>Lachnospiraceae</taxon>
        <taxon>Hungatella</taxon>
    </lineage>
</organism>
<keyword evidence="2" id="KW-0347">Helicase</keyword>
<accession>A0A174LY13</accession>
<evidence type="ECO:0000259" key="1">
    <source>
        <dbReference type="Pfam" id="PF17032"/>
    </source>
</evidence>
<evidence type="ECO:0000313" key="2">
    <source>
        <dbReference type="EMBL" id="CUP26585.1"/>
    </source>
</evidence>
<dbReference type="Pfam" id="PF17032">
    <property type="entry name" value="Zn_ribbon_15"/>
    <property type="match status" value="1"/>
</dbReference>
<keyword evidence="2" id="KW-0067">ATP-binding</keyword>
<dbReference type="Proteomes" id="UP000095651">
    <property type="component" value="Unassembled WGS sequence"/>
</dbReference>
<dbReference type="PANTHER" id="PTHR36718">
    <property type="entry name" value="OS05G0435400 PROTEIN"/>
    <property type="match status" value="1"/>
</dbReference>
<dbReference type="PANTHER" id="PTHR36718:SF1">
    <property type="entry name" value="DOUBLE ZINC RIBBON PROTEIN MJ0416"/>
    <property type="match status" value="1"/>
</dbReference>
<gene>
    <name evidence="2" type="ORF">ERS852407_05462</name>
</gene>
<keyword evidence="2" id="KW-0547">Nucleotide-binding</keyword>
<dbReference type="InterPro" id="IPR053281">
    <property type="entry name" value="Double_zinc_ribbon"/>
</dbReference>
<proteinExistence type="predicted"/>
<evidence type="ECO:0000313" key="3">
    <source>
        <dbReference type="Proteomes" id="UP000095651"/>
    </source>
</evidence>
<dbReference type="EMBL" id="CYZE01000023">
    <property type="protein sequence ID" value="CUP26585.1"/>
    <property type="molecule type" value="Genomic_DNA"/>
</dbReference>
<name>A0A174LY13_9FIRM</name>
<keyword evidence="2" id="KW-0378">Hydrolase</keyword>
<feature type="domain" description="Zinc-ribbon 15" evidence="1">
    <location>
        <begin position="20"/>
        <end position="123"/>
    </location>
</feature>
<dbReference type="GO" id="GO:0004386">
    <property type="term" value="F:helicase activity"/>
    <property type="evidence" value="ECO:0007669"/>
    <property type="project" value="UniProtKB-KW"/>
</dbReference>
<dbReference type="InterPro" id="IPR031493">
    <property type="entry name" value="Zinc_ribbon_15"/>
</dbReference>
<protein>
    <submittedName>
        <fullName evidence="2">Helicase family protein</fullName>
    </submittedName>
</protein>